<dbReference type="Pfam" id="PF00005">
    <property type="entry name" value="ABC_tran"/>
    <property type="match status" value="1"/>
</dbReference>
<dbReference type="PANTHER" id="PTHR19229">
    <property type="entry name" value="ATP-BINDING CASSETTE TRANSPORTER SUBFAMILY A ABCA"/>
    <property type="match status" value="1"/>
</dbReference>
<dbReference type="PANTHER" id="PTHR19229:SF250">
    <property type="entry name" value="ABC TRANSPORTER DOMAIN-CONTAINING PROTEIN-RELATED"/>
    <property type="match status" value="1"/>
</dbReference>
<protein>
    <recommendedName>
        <fullName evidence="1">ABC transporter domain-containing protein</fullName>
    </recommendedName>
</protein>
<comment type="caution">
    <text evidence="2">The sequence shown here is derived from an EMBL/GenBank/DDBJ whole genome shotgun (WGS) entry which is preliminary data.</text>
</comment>
<dbReference type="InterPro" id="IPR003439">
    <property type="entry name" value="ABC_transporter-like_ATP-bd"/>
</dbReference>
<dbReference type="GO" id="GO:0016020">
    <property type="term" value="C:membrane"/>
    <property type="evidence" value="ECO:0007669"/>
    <property type="project" value="InterPro"/>
</dbReference>
<reference evidence="2 3" key="1">
    <citation type="journal article" date="2020" name="Cell">
        <title>Large-Scale Comparative Analyses of Tick Genomes Elucidate Their Genetic Diversity and Vector Capacities.</title>
        <authorList>
            <consortium name="Tick Genome and Microbiome Consortium (TIGMIC)"/>
            <person name="Jia N."/>
            <person name="Wang J."/>
            <person name="Shi W."/>
            <person name="Du L."/>
            <person name="Sun Y."/>
            <person name="Zhan W."/>
            <person name="Jiang J.F."/>
            <person name="Wang Q."/>
            <person name="Zhang B."/>
            <person name="Ji P."/>
            <person name="Bell-Sakyi L."/>
            <person name="Cui X.M."/>
            <person name="Yuan T.T."/>
            <person name="Jiang B.G."/>
            <person name="Yang W.F."/>
            <person name="Lam T.T."/>
            <person name="Chang Q.C."/>
            <person name="Ding S.J."/>
            <person name="Wang X.J."/>
            <person name="Zhu J.G."/>
            <person name="Ruan X.D."/>
            <person name="Zhao L."/>
            <person name="Wei J.T."/>
            <person name="Ye R.Z."/>
            <person name="Que T.C."/>
            <person name="Du C.H."/>
            <person name="Zhou Y.H."/>
            <person name="Cheng J.X."/>
            <person name="Dai P.F."/>
            <person name="Guo W.B."/>
            <person name="Han X.H."/>
            <person name="Huang E.J."/>
            <person name="Li L.F."/>
            <person name="Wei W."/>
            <person name="Gao Y.C."/>
            <person name="Liu J.Z."/>
            <person name="Shao H.Z."/>
            <person name="Wang X."/>
            <person name="Wang C.C."/>
            <person name="Yang T.C."/>
            <person name="Huo Q.B."/>
            <person name="Li W."/>
            <person name="Chen H.Y."/>
            <person name="Chen S.E."/>
            <person name="Zhou L.G."/>
            <person name="Ni X.B."/>
            <person name="Tian J.H."/>
            <person name="Sheng Y."/>
            <person name="Liu T."/>
            <person name="Pan Y.S."/>
            <person name="Xia L.Y."/>
            <person name="Li J."/>
            <person name="Zhao F."/>
            <person name="Cao W.C."/>
        </authorList>
    </citation>
    <scope>NUCLEOTIDE SEQUENCE [LARGE SCALE GENOMIC DNA]</scope>
    <source>
        <strain evidence="2">HaeL-2018</strain>
    </source>
</reference>
<keyword evidence="3" id="KW-1185">Reference proteome</keyword>
<dbReference type="GO" id="GO:0005319">
    <property type="term" value="F:lipid transporter activity"/>
    <property type="evidence" value="ECO:0007669"/>
    <property type="project" value="TreeGrafter"/>
</dbReference>
<dbReference type="VEuPathDB" id="VectorBase:HLOH_041597"/>
<dbReference type="OMA" id="LCPCGQD"/>
<dbReference type="Gene3D" id="3.40.50.300">
    <property type="entry name" value="P-loop containing nucleotide triphosphate hydrolases"/>
    <property type="match status" value="1"/>
</dbReference>
<evidence type="ECO:0000259" key="1">
    <source>
        <dbReference type="Pfam" id="PF00005"/>
    </source>
</evidence>
<dbReference type="InterPro" id="IPR027417">
    <property type="entry name" value="P-loop_NTPase"/>
</dbReference>
<dbReference type="GO" id="GO:0005524">
    <property type="term" value="F:ATP binding"/>
    <property type="evidence" value="ECO:0007669"/>
    <property type="project" value="InterPro"/>
</dbReference>
<evidence type="ECO:0000313" key="2">
    <source>
        <dbReference type="EMBL" id="KAH9374997.1"/>
    </source>
</evidence>
<dbReference type="AlphaFoldDB" id="A0A9J6GHU7"/>
<dbReference type="InterPro" id="IPR017871">
    <property type="entry name" value="ABC_transporter-like_CS"/>
</dbReference>
<proteinExistence type="predicted"/>
<dbReference type="OrthoDB" id="6435757at2759"/>
<sequence>MANLRNGLQWQRRIGFCFQADILINYMNAYEFLYLIGRLRGISDANLKALVESLIVVVQLKEHATKRISVYSGGNKRKLSIAVALLGMPPLIFLDEPYAGVDVIARHKIFEAINIMKRSSGSTFLLSSHDMEECEYSCDRIAIMTSGQIRCLGTLQHLREKFGQGYRFEFKLKHGASQDSKNFVEAVTEEFSGIDFAEECEVSYADRGVI</sequence>
<feature type="domain" description="ABC transporter" evidence="1">
    <location>
        <begin position="9"/>
        <end position="98"/>
    </location>
</feature>
<dbReference type="GO" id="GO:0016887">
    <property type="term" value="F:ATP hydrolysis activity"/>
    <property type="evidence" value="ECO:0007669"/>
    <property type="project" value="InterPro"/>
</dbReference>
<accession>A0A9J6GHU7</accession>
<dbReference type="Proteomes" id="UP000821853">
    <property type="component" value="Chromosome 5"/>
</dbReference>
<dbReference type="SUPFAM" id="SSF52540">
    <property type="entry name" value="P-loop containing nucleoside triphosphate hydrolases"/>
    <property type="match status" value="1"/>
</dbReference>
<dbReference type="InterPro" id="IPR026082">
    <property type="entry name" value="ABCA"/>
</dbReference>
<name>A0A9J6GHU7_HAELO</name>
<gene>
    <name evidence="2" type="ORF">HPB48_019416</name>
</gene>
<organism evidence="2 3">
    <name type="scientific">Haemaphysalis longicornis</name>
    <name type="common">Bush tick</name>
    <dbReference type="NCBI Taxonomy" id="44386"/>
    <lineage>
        <taxon>Eukaryota</taxon>
        <taxon>Metazoa</taxon>
        <taxon>Ecdysozoa</taxon>
        <taxon>Arthropoda</taxon>
        <taxon>Chelicerata</taxon>
        <taxon>Arachnida</taxon>
        <taxon>Acari</taxon>
        <taxon>Parasitiformes</taxon>
        <taxon>Ixodida</taxon>
        <taxon>Ixodoidea</taxon>
        <taxon>Ixodidae</taxon>
        <taxon>Haemaphysalinae</taxon>
        <taxon>Haemaphysalis</taxon>
    </lineage>
</organism>
<dbReference type="EMBL" id="JABSTR010000007">
    <property type="protein sequence ID" value="KAH9374997.1"/>
    <property type="molecule type" value="Genomic_DNA"/>
</dbReference>
<dbReference type="GO" id="GO:0140359">
    <property type="term" value="F:ABC-type transporter activity"/>
    <property type="evidence" value="ECO:0007669"/>
    <property type="project" value="InterPro"/>
</dbReference>
<dbReference type="PROSITE" id="PS00211">
    <property type="entry name" value="ABC_TRANSPORTER_1"/>
    <property type="match status" value="1"/>
</dbReference>
<evidence type="ECO:0000313" key="3">
    <source>
        <dbReference type="Proteomes" id="UP000821853"/>
    </source>
</evidence>